<dbReference type="SUPFAM" id="SSF53850">
    <property type="entry name" value="Periplasmic binding protein-like II"/>
    <property type="match status" value="1"/>
</dbReference>
<keyword evidence="6" id="KW-1185">Reference proteome</keyword>
<gene>
    <name evidence="5" type="ORF">KZZ10_08705</name>
</gene>
<dbReference type="PANTHER" id="PTHR30024:SF47">
    <property type="entry name" value="TAURINE-BINDING PERIPLASMIC PROTEIN"/>
    <property type="match status" value="1"/>
</dbReference>
<dbReference type="Pfam" id="PF09084">
    <property type="entry name" value="NMT1"/>
    <property type="match status" value="1"/>
</dbReference>
<dbReference type="GO" id="GO:0042597">
    <property type="term" value="C:periplasmic space"/>
    <property type="evidence" value="ECO:0007669"/>
    <property type="project" value="UniProtKB-SubCell"/>
</dbReference>
<dbReference type="PANTHER" id="PTHR30024">
    <property type="entry name" value="ALIPHATIC SULFONATES-BINDING PROTEIN-RELATED"/>
    <property type="match status" value="1"/>
</dbReference>
<sequence>MKKIMLGAISRNYFNLPIWIASHQGMFEQEGLDVTIDLHEPIDEVWRRLQDGRLDIALGVTEHIILDSEGGGTLEIIGGNINRLPFSFISGKDVKTFEDLRGRTVGVSSIEAGSSSLVMKIMSAQGLHYPQDYKIVACGPILARWEMLQAGKIDAGLQGAPLNYIALDQGYNSLCEPRESFPWFQFTSLNVDSRWARANHATVVAFMRAFIRAHDWFYANKAGCQKIAVAETGITPEYADRAWEEYTQAEIFPRNAQANPDSIQSLIEISALLRNVPKRAGTQAHSYINETYLNEARQSL</sequence>
<dbReference type="InterPro" id="IPR015168">
    <property type="entry name" value="SsuA/THI5"/>
</dbReference>
<evidence type="ECO:0000313" key="5">
    <source>
        <dbReference type="EMBL" id="MBZ1350722.1"/>
    </source>
</evidence>
<dbReference type="Gene3D" id="3.40.190.10">
    <property type="entry name" value="Periplasmic binding protein-like II"/>
    <property type="match status" value="2"/>
</dbReference>
<protein>
    <submittedName>
        <fullName evidence="5">ABC transporter substrate-binding protein</fullName>
    </submittedName>
</protein>
<dbReference type="GO" id="GO:0042918">
    <property type="term" value="P:alkanesulfonate transmembrane transport"/>
    <property type="evidence" value="ECO:0007669"/>
    <property type="project" value="TreeGrafter"/>
</dbReference>
<reference evidence="5" key="1">
    <citation type="submission" date="2021-07" db="EMBL/GenBank/DDBJ databases">
        <title>New genus and species of the family Alcaligenaceae.</title>
        <authorList>
            <person name="Hahn M.W."/>
        </authorList>
    </citation>
    <scope>NUCLEOTIDE SEQUENCE</scope>
    <source>
        <strain evidence="5">LF4-65</strain>
    </source>
</reference>
<dbReference type="RefSeq" id="WP_259661133.1">
    <property type="nucleotide sequence ID" value="NZ_JAHXRI010000007.1"/>
</dbReference>
<accession>A0A953T5C0</accession>
<evidence type="ECO:0000256" key="2">
    <source>
        <dbReference type="ARBA" id="ARBA00010742"/>
    </source>
</evidence>
<comment type="caution">
    <text evidence="5">The sequence shown here is derived from an EMBL/GenBank/DDBJ whole genome shotgun (WGS) entry which is preliminary data.</text>
</comment>
<evidence type="ECO:0000256" key="3">
    <source>
        <dbReference type="ARBA" id="ARBA00022729"/>
    </source>
</evidence>
<comment type="subcellular location">
    <subcellularLocation>
        <location evidence="1">Periplasm</location>
    </subcellularLocation>
</comment>
<feature type="domain" description="SsuA/THI5-like" evidence="4">
    <location>
        <begin position="17"/>
        <end position="220"/>
    </location>
</feature>
<evidence type="ECO:0000256" key="1">
    <source>
        <dbReference type="ARBA" id="ARBA00004418"/>
    </source>
</evidence>
<proteinExistence type="inferred from homology"/>
<dbReference type="EMBL" id="JAHXRI010000007">
    <property type="protein sequence ID" value="MBZ1350722.1"/>
    <property type="molecule type" value="Genomic_DNA"/>
</dbReference>
<evidence type="ECO:0000313" key="6">
    <source>
        <dbReference type="Proteomes" id="UP000739565"/>
    </source>
</evidence>
<comment type="similarity">
    <text evidence="2">Belongs to the bacterial solute-binding protein SsuA/TauA family.</text>
</comment>
<dbReference type="AlphaFoldDB" id="A0A953T5C0"/>
<dbReference type="Proteomes" id="UP000739565">
    <property type="component" value="Unassembled WGS sequence"/>
</dbReference>
<evidence type="ECO:0000259" key="4">
    <source>
        <dbReference type="Pfam" id="PF09084"/>
    </source>
</evidence>
<name>A0A953T5C0_9BURK</name>
<organism evidence="5 6">
    <name type="scientific">Zwartia hollandica</name>
    <dbReference type="NCBI Taxonomy" id="324606"/>
    <lineage>
        <taxon>Bacteria</taxon>
        <taxon>Pseudomonadati</taxon>
        <taxon>Pseudomonadota</taxon>
        <taxon>Betaproteobacteria</taxon>
        <taxon>Burkholderiales</taxon>
        <taxon>Alcaligenaceae</taxon>
        <taxon>Zwartia</taxon>
    </lineage>
</organism>
<keyword evidence="3" id="KW-0732">Signal</keyword>